<keyword evidence="3" id="KW-1185">Reference proteome</keyword>
<accession>A0A2J6PYL2</accession>
<dbReference type="Proteomes" id="UP000235672">
    <property type="component" value="Unassembled WGS sequence"/>
</dbReference>
<dbReference type="OrthoDB" id="2129688at2759"/>
<proteinExistence type="predicted"/>
<dbReference type="AlphaFoldDB" id="A0A2J6PYL2"/>
<sequence>MPPKASKKRSRVDSVLVEAGPPPIKFISPGFTADTCITVFDQDYHVHSTILKLHSNYFRKFLDSADKPNAPATAIFKYNYTTVVDDDGIWAVEPKSTAPPLTAKLMNLVDDPAAENEGFHLLLCAFYNRPYTIYHAYGLRVLVRLADYYCSLPIVSSTLTGALLGSPMFKKVVNGDPSENVWAYQSPSLIQVAKKLRHPLLFRECYIHLVGNFVDLQLFDGELLKKDDPIWNLVCAGHAMLERKILKVNQAMFSLMKVDEYWYMDWDTVRLKVKDLADPDQTCVFYQTLRQQLSARPPYVGYRDPEGVRRARKNLFTGLDKLLENNLVLDQSGYNAGEGPYELTFLCANIADEDMPWDSEEIDF</sequence>
<protein>
    <recommendedName>
        <fullName evidence="1">BTB domain-containing protein</fullName>
    </recommendedName>
</protein>
<name>A0A2J6PYL2_9HELO</name>
<feature type="domain" description="BTB" evidence="1">
    <location>
        <begin position="33"/>
        <end position="135"/>
    </location>
</feature>
<gene>
    <name evidence="2" type="ORF">NA56DRAFT_647452</name>
</gene>
<evidence type="ECO:0000313" key="3">
    <source>
        <dbReference type="Proteomes" id="UP000235672"/>
    </source>
</evidence>
<dbReference type="InterPro" id="IPR000210">
    <property type="entry name" value="BTB/POZ_dom"/>
</dbReference>
<dbReference type="Gene3D" id="3.30.710.10">
    <property type="entry name" value="Potassium Channel Kv1.1, Chain A"/>
    <property type="match status" value="1"/>
</dbReference>
<evidence type="ECO:0000259" key="1">
    <source>
        <dbReference type="PROSITE" id="PS50097"/>
    </source>
</evidence>
<dbReference type="SUPFAM" id="SSF54695">
    <property type="entry name" value="POZ domain"/>
    <property type="match status" value="1"/>
</dbReference>
<reference evidence="2 3" key="1">
    <citation type="submission" date="2016-05" db="EMBL/GenBank/DDBJ databases">
        <title>A degradative enzymes factory behind the ericoid mycorrhizal symbiosis.</title>
        <authorList>
            <consortium name="DOE Joint Genome Institute"/>
            <person name="Martino E."/>
            <person name="Morin E."/>
            <person name="Grelet G."/>
            <person name="Kuo A."/>
            <person name="Kohler A."/>
            <person name="Daghino S."/>
            <person name="Barry K."/>
            <person name="Choi C."/>
            <person name="Cichocki N."/>
            <person name="Clum A."/>
            <person name="Copeland A."/>
            <person name="Hainaut M."/>
            <person name="Haridas S."/>
            <person name="Labutti K."/>
            <person name="Lindquist E."/>
            <person name="Lipzen A."/>
            <person name="Khouja H.-R."/>
            <person name="Murat C."/>
            <person name="Ohm R."/>
            <person name="Olson A."/>
            <person name="Spatafora J."/>
            <person name="Veneault-Fourrey C."/>
            <person name="Henrissat B."/>
            <person name="Grigoriev I."/>
            <person name="Martin F."/>
            <person name="Perotto S."/>
        </authorList>
    </citation>
    <scope>NUCLEOTIDE SEQUENCE [LARGE SCALE GENOMIC DNA]</scope>
    <source>
        <strain evidence="2 3">UAMH 7357</strain>
    </source>
</reference>
<dbReference type="PROSITE" id="PS50097">
    <property type="entry name" value="BTB"/>
    <property type="match status" value="1"/>
</dbReference>
<dbReference type="EMBL" id="KZ613491">
    <property type="protein sequence ID" value="PMD18996.1"/>
    <property type="molecule type" value="Genomic_DNA"/>
</dbReference>
<evidence type="ECO:0000313" key="2">
    <source>
        <dbReference type="EMBL" id="PMD18996.1"/>
    </source>
</evidence>
<dbReference type="InterPro" id="IPR011333">
    <property type="entry name" value="SKP1/BTB/POZ_sf"/>
</dbReference>
<organism evidence="2 3">
    <name type="scientific">Hyaloscypha hepaticicola</name>
    <dbReference type="NCBI Taxonomy" id="2082293"/>
    <lineage>
        <taxon>Eukaryota</taxon>
        <taxon>Fungi</taxon>
        <taxon>Dikarya</taxon>
        <taxon>Ascomycota</taxon>
        <taxon>Pezizomycotina</taxon>
        <taxon>Leotiomycetes</taxon>
        <taxon>Helotiales</taxon>
        <taxon>Hyaloscyphaceae</taxon>
        <taxon>Hyaloscypha</taxon>
    </lineage>
</organism>